<dbReference type="EMBL" id="APDV01000080">
    <property type="protein sequence ID" value="EMH21694.1"/>
    <property type="molecule type" value="Genomic_DNA"/>
</dbReference>
<dbReference type="RefSeq" id="WP_001954433.1">
    <property type="nucleotide sequence ID" value="NZ_KB636937.1"/>
</dbReference>
<accession>M3N100</accession>
<reference evidence="1 2" key="1">
    <citation type="submission" date="2012-11" db="EMBL/GenBank/DDBJ databases">
        <authorList>
            <person name="Weinstock G."/>
            <person name="Sodergren E."/>
            <person name="Lobos E.A."/>
            <person name="Fulton L."/>
            <person name="Fulton R."/>
            <person name="Courtney L."/>
            <person name="Fronick C."/>
            <person name="O'Laughlin M."/>
            <person name="Godfrey J."/>
            <person name="Wilson R.M."/>
            <person name="Miner T."/>
            <person name="Farmer C."/>
            <person name="Delehaunty K."/>
            <person name="Cordes M."/>
            <person name="Minx P."/>
            <person name="Tomlinson C."/>
            <person name="Chen J."/>
            <person name="Wollam A."/>
            <person name="Pepin K.H."/>
            <person name="Bhonagiri V."/>
            <person name="Zhang X."/>
            <person name="Suruliraj S."/>
            <person name="Antonio M."/>
            <person name="Secka O."/>
            <person name="Thomas J."/>
            <person name="Warren W."/>
            <person name="Mitreva M."/>
            <person name="Mardis E.R."/>
            <person name="Wilson R.K."/>
        </authorList>
    </citation>
    <scope>NUCLEOTIDE SEQUENCE [LARGE SCALE GENOMIC DNA]</scope>
    <source>
        <strain evidence="1 2">GAM260BSi</strain>
    </source>
</reference>
<evidence type="ECO:0000313" key="2">
    <source>
        <dbReference type="Proteomes" id="UP000012023"/>
    </source>
</evidence>
<evidence type="ECO:0000313" key="1">
    <source>
        <dbReference type="EMBL" id="EMH21694.1"/>
    </source>
</evidence>
<proteinExistence type="predicted"/>
<protein>
    <submittedName>
        <fullName evidence="1">Uncharacterized protein</fullName>
    </submittedName>
</protein>
<dbReference type="HOGENOM" id="CLU_3271129_0_0_7"/>
<organism evidence="1 2">
    <name type="scientific">Helicobacter pylori GAM260BSi</name>
    <dbReference type="NCBI Taxonomy" id="1159046"/>
    <lineage>
        <taxon>Bacteria</taxon>
        <taxon>Pseudomonadati</taxon>
        <taxon>Campylobacterota</taxon>
        <taxon>Epsilonproteobacteria</taxon>
        <taxon>Campylobacterales</taxon>
        <taxon>Helicobacteraceae</taxon>
        <taxon>Helicobacter</taxon>
    </lineage>
</organism>
<dbReference type="PATRIC" id="fig|1159046.3.peg.1341"/>
<sequence length="42" mass="5112">MEQLSPLTPFKIPLTQEDRLRNYRLLFRKPFMIDCKNGIFLK</sequence>
<dbReference type="Proteomes" id="UP000012023">
    <property type="component" value="Unassembled WGS sequence"/>
</dbReference>
<gene>
    <name evidence="1" type="ORF">HMPREF1418_01430</name>
</gene>
<name>M3N100_HELPX</name>
<dbReference type="AlphaFoldDB" id="M3N100"/>
<comment type="caution">
    <text evidence="1">The sequence shown here is derived from an EMBL/GenBank/DDBJ whole genome shotgun (WGS) entry which is preliminary data.</text>
</comment>